<dbReference type="InterPro" id="IPR016181">
    <property type="entry name" value="Acyl_CoA_acyltransferase"/>
</dbReference>
<dbReference type="InterPro" id="IPR000182">
    <property type="entry name" value="GNAT_dom"/>
</dbReference>
<comment type="caution">
    <text evidence="4">The sequence shown here is derived from an EMBL/GenBank/DDBJ whole genome shotgun (WGS) entry which is preliminary data.</text>
</comment>
<sequence>MSWLKRLLGRGVPHIAPAHLRDASGIAALHAASFHRGWSDEEVENLLLDPQVLAHSLRVGGTFAGFVMSRSAADEAEILSIAVTRRSQGRGLARQMLDLHMRRLAALGVKTLFLEVAENNRPAIGLYRKAGFRDVAKRPNYYPLPEGGTAAALVLRRDIA</sequence>
<gene>
    <name evidence="4" type="ORF">DXH78_04655</name>
</gene>
<dbReference type="RefSeq" id="WP_115515964.1">
    <property type="nucleotide sequence ID" value="NZ_QRGO01000001.1"/>
</dbReference>
<keyword evidence="5" id="KW-1185">Reference proteome</keyword>
<protein>
    <submittedName>
        <fullName evidence="4">GNAT family N-acetyltransferase</fullName>
    </submittedName>
</protein>
<dbReference type="GO" id="GO:0016747">
    <property type="term" value="F:acyltransferase activity, transferring groups other than amino-acyl groups"/>
    <property type="evidence" value="ECO:0007669"/>
    <property type="project" value="InterPro"/>
</dbReference>
<name>A0A371B8N3_9BRAD</name>
<reference evidence="5" key="1">
    <citation type="submission" date="2018-08" db="EMBL/GenBank/DDBJ databases">
        <authorList>
            <person name="Kim S.-J."/>
            <person name="Jung G.-Y."/>
        </authorList>
    </citation>
    <scope>NUCLEOTIDE SEQUENCE [LARGE SCALE GENOMIC DNA]</scope>
    <source>
        <strain evidence="5">GY_H</strain>
    </source>
</reference>
<dbReference type="PROSITE" id="PS51186">
    <property type="entry name" value="GNAT"/>
    <property type="match status" value="1"/>
</dbReference>
<dbReference type="Gene3D" id="3.40.630.30">
    <property type="match status" value="1"/>
</dbReference>
<evidence type="ECO:0000313" key="5">
    <source>
        <dbReference type="Proteomes" id="UP000263993"/>
    </source>
</evidence>
<dbReference type="InterPro" id="IPR050680">
    <property type="entry name" value="YpeA/RimI_acetyltransf"/>
</dbReference>
<evidence type="ECO:0000256" key="1">
    <source>
        <dbReference type="ARBA" id="ARBA00022679"/>
    </source>
</evidence>
<dbReference type="AlphaFoldDB" id="A0A371B8N3"/>
<dbReference type="PANTHER" id="PTHR43420">
    <property type="entry name" value="ACETYLTRANSFERASE"/>
    <property type="match status" value="1"/>
</dbReference>
<evidence type="ECO:0000259" key="3">
    <source>
        <dbReference type="PROSITE" id="PS51186"/>
    </source>
</evidence>
<dbReference type="OrthoDB" id="9804026at2"/>
<dbReference type="CDD" id="cd04301">
    <property type="entry name" value="NAT_SF"/>
    <property type="match status" value="1"/>
</dbReference>
<dbReference type="SUPFAM" id="SSF55729">
    <property type="entry name" value="Acyl-CoA N-acyltransferases (Nat)"/>
    <property type="match status" value="1"/>
</dbReference>
<dbReference type="EMBL" id="QRGO01000001">
    <property type="protein sequence ID" value="RDV03938.1"/>
    <property type="molecule type" value="Genomic_DNA"/>
</dbReference>
<dbReference type="Proteomes" id="UP000263993">
    <property type="component" value="Unassembled WGS sequence"/>
</dbReference>
<evidence type="ECO:0000256" key="2">
    <source>
        <dbReference type="ARBA" id="ARBA00023315"/>
    </source>
</evidence>
<dbReference type="Pfam" id="PF00583">
    <property type="entry name" value="Acetyltransf_1"/>
    <property type="match status" value="1"/>
</dbReference>
<keyword evidence="2" id="KW-0012">Acyltransferase</keyword>
<evidence type="ECO:0000313" key="4">
    <source>
        <dbReference type="EMBL" id="RDV03938.1"/>
    </source>
</evidence>
<organism evidence="4 5">
    <name type="scientific">Undibacter mobilis</name>
    <dbReference type="NCBI Taxonomy" id="2292256"/>
    <lineage>
        <taxon>Bacteria</taxon>
        <taxon>Pseudomonadati</taxon>
        <taxon>Pseudomonadota</taxon>
        <taxon>Alphaproteobacteria</taxon>
        <taxon>Hyphomicrobiales</taxon>
        <taxon>Nitrobacteraceae</taxon>
        <taxon>Undibacter</taxon>
    </lineage>
</organism>
<proteinExistence type="predicted"/>
<accession>A0A371B8N3</accession>
<keyword evidence="1 4" id="KW-0808">Transferase</keyword>
<feature type="domain" description="N-acetyltransferase" evidence="3">
    <location>
        <begin position="13"/>
        <end position="160"/>
    </location>
</feature>
<dbReference type="PANTHER" id="PTHR43420:SF12">
    <property type="entry name" value="N-ACETYLTRANSFERASE DOMAIN-CONTAINING PROTEIN"/>
    <property type="match status" value="1"/>
</dbReference>